<name>A0AAJ8JUA3_9TREE</name>
<dbReference type="RefSeq" id="XP_066069282.1">
    <property type="nucleotide sequence ID" value="XM_066213185.1"/>
</dbReference>
<keyword evidence="2" id="KW-1185">Reference proteome</keyword>
<reference evidence="1" key="3">
    <citation type="submission" date="2024-01" db="EMBL/GenBank/DDBJ databases">
        <authorList>
            <person name="Coelho M.A."/>
            <person name="David-Palma M."/>
            <person name="Shea T."/>
            <person name="Sun S."/>
            <person name="Cuomo C.A."/>
            <person name="Heitman J."/>
        </authorList>
    </citation>
    <scope>NUCLEOTIDE SEQUENCE</scope>
    <source>
        <strain evidence="1">CBS 7841</strain>
    </source>
</reference>
<dbReference type="KEGG" id="cdep:91088003"/>
<organism evidence="1 2">
    <name type="scientific">Cryptococcus depauperatus CBS 7841</name>
    <dbReference type="NCBI Taxonomy" id="1295531"/>
    <lineage>
        <taxon>Eukaryota</taxon>
        <taxon>Fungi</taxon>
        <taxon>Dikarya</taxon>
        <taxon>Basidiomycota</taxon>
        <taxon>Agaricomycotina</taxon>
        <taxon>Tremellomycetes</taxon>
        <taxon>Tremellales</taxon>
        <taxon>Cryptococcaceae</taxon>
        <taxon>Cryptococcus</taxon>
    </lineage>
</organism>
<dbReference type="GeneID" id="91088003"/>
<evidence type="ECO:0000313" key="1">
    <source>
        <dbReference type="EMBL" id="WVN88582.1"/>
    </source>
</evidence>
<protein>
    <submittedName>
        <fullName evidence="1">Uncharacterized protein</fullName>
    </submittedName>
</protein>
<dbReference type="Proteomes" id="UP000094043">
    <property type="component" value="Chromosome 4"/>
</dbReference>
<reference evidence="1" key="1">
    <citation type="submission" date="2016-06" db="EMBL/GenBank/DDBJ databases">
        <authorList>
            <person name="Cuomo C."/>
            <person name="Litvintseva A."/>
            <person name="Heitman J."/>
            <person name="Chen Y."/>
            <person name="Sun S."/>
            <person name="Springer D."/>
            <person name="Dromer F."/>
            <person name="Young S."/>
            <person name="Zeng Q."/>
            <person name="Chapman S."/>
            <person name="Gujja S."/>
            <person name="Saif S."/>
            <person name="Birren B."/>
        </authorList>
    </citation>
    <scope>NUCLEOTIDE SEQUENCE</scope>
    <source>
        <strain evidence="1">CBS 7841</strain>
    </source>
</reference>
<sequence length="112" mass="12960">MSRSEFNDVVDRFAKDVAFPRTEKRKPAASKYQLALTIHRLAHGHEIKTIAAPFGVPARTVMRWTDNSLIAIIQNLGEYVRWPSEFEKDAIKRTHLSLRTQHCPCHRLTQVH</sequence>
<gene>
    <name evidence="1" type="ORF">L203_103793</name>
</gene>
<evidence type="ECO:0000313" key="2">
    <source>
        <dbReference type="Proteomes" id="UP000094043"/>
    </source>
</evidence>
<dbReference type="EMBL" id="CP143787">
    <property type="protein sequence ID" value="WVN88582.1"/>
    <property type="molecule type" value="Genomic_DNA"/>
</dbReference>
<reference evidence="1" key="2">
    <citation type="journal article" date="2022" name="Elife">
        <title>Obligate sexual reproduction of a homothallic fungus closely related to the Cryptococcus pathogenic species complex.</title>
        <authorList>
            <person name="Passer A.R."/>
            <person name="Clancey S.A."/>
            <person name="Shea T."/>
            <person name="David-Palma M."/>
            <person name="Averette A.F."/>
            <person name="Boekhout T."/>
            <person name="Porcel B.M."/>
            <person name="Nowrousian M."/>
            <person name="Cuomo C.A."/>
            <person name="Sun S."/>
            <person name="Heitman J."/>
            <person name="Coelho M.A."/>
        </authorList>
    </citation>
    <scope>NUCLEOTIDE SEQUENCE</scope>
    <source>
        <strain evidence="1">CBS 7841</strain>
    </source>
</reference>
<accession>A0AAJ8JUA3</accession>
<dbReference type="AlphaFoldDB" id="A0AAJ8JUA3"/>
<proteinExistence type="predicted"/>